<feature type="transmembrane region" description="Helical" evidence="1">
    <location>
        <begin position="110"/>
        <end position="132"/>
    </location>
</feature>
<keyword evidence="3" id="KW-1185">Reference proteome</keyword>
<feature type="non-terminal residue" evidence="2">
    <location>
        <position position="1"/>
    </location>
</feature>
<proteinExistence type="predicted"/>
<protein>
    <submittedName>
        <fullName evidence="2">Uncharacterized protein</fullName>
    </submittedName>
</protein>
<reference evidence="2 3" key="1">
    <citation type="submission" date="2022-05" db="EMBL/GenBank/DDBJ databases">
        <authorList>
            <consortium name="Genoscope - CEA"/>
            <person name="William W."/>
        </authorList>
    </citation>
    <scope>NUCLEOTIDE SEQUENCE [LARGE SCALE GENOMIC DNA]</scope>
</reference>
<comment type="caution">
    <text evidence="2">The sequence shown here is derived from an EMBL/GenBank/DDBJ whole genome shotgun (WGS) entry which is preliminary data.</text>
</comment>
<dbReference type="Proteomes" id="UP001159405">
    <property type="component" value="Unassembled WGS sequence"/>
</dbReference>
<keyword evidence="1" id="KW-1133">Transmembrane helix</keyword>
<sequence>AIQQNSSESLIKHLQNRTYGIEKIVLHGCEEFNDDTYEKLQFVRALRKHYVGIRLKGASAVRSCVKNMVEEHDDVNEFFEEAPACEKNSKIDMNEYGSRKGFDHRDEISIIMYVSTGLVVLMFVTGCVWDLMKARNLPRKKEG</sequence>
<dbReference type="EMBL" id="CALNXK010000013">
    <property type="protein sequence ID" value="CAH3045652.1"/>
    <property type="molecule type" value="Genomic_DNA"/>
</dbReference>
<accession>A0ABN8N9B9</accession>
<evidence type="ECO:0000256" key="1">
    <source>
        <dbReference type="SAM" id="Phobius"/>
    </source>
</evidence>
<name>A0ABN8N9B9_9CNID</name>
<keyword evidence="1" id="KW-0812">Transmembrane</keyword>
<gene>
    <name evidence="2" type="ORF">PLOB_00006529</name>
</gene>
<evidence type="ECO:0000313" key="2">
    <source>
        <dbReference type="EMBL" id="CAH3045652.1"/>
    </source>
</evidence>
<keyword evidence="1" id="KW-0472">Membrane</keyword>
<feature type="non-terminal residue" evidence="2">
    <location>
        <position position="143"/>
    </location>
</feature>
<organism evidence="2 3">
    <name type="scientific">Porites lobata</name>
    <dbReference type="NCBI Taxonomy" id="104759"/>
    <lineage>
        <taxon>Eukaryota</taxon>
        <taxon>Metazoa</taxon>
        <taxon>Cnidaria</taxon>
        <taxon>Anthozoa</taxon>
        <taxon>Hexacorallia</taxon>
        <taxon>Scleractinia</taxon>
        <taxon>Fungiina</taxon>
        <taxon>Poritidae</taxon>
        <taxon>Porites</taxon>
    </lineage>
</organism>
<evidence type="ECO:0000313" key="3">
    <source>
        <dbReference type="Proteomes" id="UP001159405"/>
    </source>
</evidence>